<dbReference type="SUPFAM" id="SSF68906">
    <property type="entry name" value="SAP domain"/>
    <property type="match status" value="1"/>
</dbReference>
<dbReference type="Proteomes" id="UP000789342">
    <property type="component" value="Unassembled WGS sequence"/>
</dbReference>
<dbReference type="Pfam" id="PF02037">
    <property type="entry name" value="SAP"/>
    <property type="match status" value="1"/>
</dbReference>
<dbReference type="Pfam" id="PF18592">
    <property type="entry name" value="Tho1_MOS11_C"/>
    <property type="match status" value="1"/>
</dbReference>
<name>A0A9N9N3K3_9GLOM</name>
<feature type="region of interest" description="Disordered" evidence="3">
    <location>
        <begin position="42"/>
        <end position="82"/>
    </location>
</feature>
<protein>
    <submittedName>
        <fullName evidence="5">16254_t:CDS:1</fullName>
    </submittedName>
</protein>
<keyword evidence="1" id="KW-0597">Phosphoprotein</keyword>
<feature type="compositionally biased region" description="Polar residues" evidence="3">
    <location>
        <begin position="112"/>
        <end position="123"/>
    </location>
</feature>
<dbReference type="EMBL" id="CAJVPV010016598">
    <property type="protein sequence ID" value="CAG8698869.1"/>
    <property type="molecule type" value="Genomic_DNA"/>
</dbReference>
<comment type="caution">
    <text evidence="5">The sequence shown here is derived from an EMBL/GenBank/DDBJ whole genome shotgun (WGS) entry which is preliminary data.</text>
</comment>
<feature type="compositionally biased region" description="Polar residues" evidence="3">
    <location>
        <begin position="264"/>
        <end position="274"/>
    </location>
</feature>
<dbReference type="GO" id="GO:0005634">
    <property type="term" value="C:nucleus"/>
    <property type="evidence" value="ECO:0007669"/>
    <property type="project" value="TreeGrafter"/>
</dbReference>
<evidence type="ECO:0000256" key="2">
    <source>
        <dbReference type="ARBA" id="ARBA00046328"/>
    </source>
</evidence>
<organism evidence="5 6">
    <name type="scientific">Acaulospora morrowiae</name>
    <dbReference type="NCBI Taxonomy" id="94023"/>
    <lineage>
        <taxon>Eukaryota</taxon>
        <taxon>Fungi</taxon>
        <taxon>Fungi incertae sedis</taxon>
        <taxon>Mucoromycota</taxon>
        <taxon>Glomeromycotina</taxon>
        <taxon>Glomeromycetes</taxon>
        <taxon>Diversisporales</taxon>
        <taxon>Acaulosporaceae</taxon>
        <taxon>Acaulospora</taxon>
    </lineage>
</organism>
<feature type="region of interest" description="Disordered" evidence="3">
    <location>
        <begin position="107"/>
        <end position="164"/>
    </location>
</feature>
<evidence type="ECO:0000313" key="6">
    <source>
        <dbReference type="Proteomes" id="UP000789342"/>
    </source>
</evidence>
<sequence>MSTTEAKLRQLRIIDLKELLVKKGLPVSGKKEELIARILATEDKKPEDAANQNQNIENIDNNDTTSTTLKTETKNGSSDSYEAPVVLDEDWYKFTTEDIANLSKDPEFENLTFPTSPSQSIASNKEFIPDKGKPEVSKERSIKHEDRKNDTSKPPENDKKSDILVKPSGFTCKKIVFDDEPTTPVTKSQSDLSAELERRKKRAERFGIQLSDADKKLQRAARFGIETSIPIDSPLKAPLPAPPRKFSVDDEEKLRKRAEKFGLDNSQTKTTNLANEEEEKKRKRAEKFETG</sequence>
<dbReference type="InterPro" id="IPR036361">
    <property type="entry name" value="SAP_dom_sf"/>
</dbReference>
<dbReference type="InterPro" id="IPR003034">
    <property type="entry name" value="SAP_dom"/>
</dbReference>
<keyword evidence="6" id="KW-1185">Reference proteome</keyword>
<proteinExistence type="inferred from homology"/>
<dbReference type="OrthoDB" id="445357at2759"/>
<evidence type="ECO:0000313" key="5">
    <source>
        <dbReference type="EMBL" id="CAG8698869.1"/>
    </source>
</evidence>
<dbReference type="PANTHER" id="PTHR46551:SF1">
    <property type="entry name" value="SAP DOMAIN-CONTAINING RIBONUCLEOPROTEIN"/>
    <property type="match status" value="1"/>
</dbReference>
<evidence type="ECO:0000259" key="4">
    <source>
        <dbReference type="PROSITE" id="PS50800"/>
    </source>
</evidence>
<dbReference type="PROSITE" id="PS50800">
    <property type="entry name" value="SAP"/>
    <property type="match status" value="1"/>
</dbReference>
<gene>
    <name evidence="5" type="ORF">AMORRO_LOCUS12002</name>
</gene>
<reference evidence="5" key="1">
    <citation type="submission" date="2021-06" db="EMBL/GenBank/DDBJ databases">
        <authorList>
            <person name="Kallberg Y."/>
            <person name="Tangrot J."/>
            <person name="Rosling A."/>
        </authorList>
    </citation>
    <scope>NUCLEOTIDE SEQUENCE</scope>
    <source>
        <strain evidence="5">CL551</strain>
    </source>
</reference>
<dbReference type="PANTHER" id="PTHR46551">
    <property type="entry name" value="SAP DOMAIN-CONTAINING RIBONUCLEOPROTEIN"/>
    <property type="match status" value="1"/>
</dbReference>
<dbReference type="AlphaFoldDB" id="A0A9N9N3K3"/>
<comment type="similarity">
    <text evidence="2">Belongs to the SAP domain-containing ribonucleoprotein family.</text>
</comment>
<dbReference type="InterPro" id="IPR040746">
    <property type="entry name" value="THO1_MOS11_C"/>
</dbReference>
<dbReference type="InterPro" id="IPR052240">
    <property type="entry name" value="SAP_domain_ribonucleoprotein"/>
</dbReference>
<feature type="compositionally biased region" description="Low complexity" evidence="3">
    <location>
        <begin position="49"/>
        <end position="70"/>
    </location>
</feature>
<feature type="region of interest" description="Disordered" evidence="3">
    <location>
        <begin position="230"/>
        <end position="291"/>
    </location>
</feature>
<feature type="non-terminal residue" evidence="5">
    <location>
        <position position="1"/>
    </location>
</feature>
<evidence type="ECO:0000256" key="1">
    <source>
        <dbReference type="ARBA" id="ARBA00022553"/>
    </source>
</evidence>
<dbReference type="Gene3D" id="1.10.720.30">
    <property type="entry name" value="SAP domain"/>
    <property type="match status" value="1"/>
</dbReference>
<feature type="compositionally biased region" description="Basic and acidic residues" evidence="3">
    <location>
        <begin position="246"/>
        <end position="262"/>
    </location>
</feature>
<evidence type="ECO:0000256" key="3">
    <source>
        <dbReference type="SAM" id="MobiDB-lite"/>
    </source>
</evidence>
<dbReference type="GO" id="GO:0016973">
    <property type="term" value="P:poly(A)+ mRNA export from nucleus"/>
    <property type="evidence" value="ECO:0007669"/>
    <property type="project" value="TreeGrafter"/>
</dbReference>
<feature type="compositionally biased region" description="Basic and acidic residues" evidence="3">
    <location>
        <begin position="127"/>
        <end position="163"/>
    </location>
</feature>
<dbReference type="SMART" id="SM00513">
    <property type="entry name" value="SAP"/>
    <property type="match status" value="1"/>
</dbReference>
<accession>A0A9N9N3K3</accession>
<feature type="domain" description="SAP" evidence="4">
    <location>
        <begin position="8"/>
        <end position="42"/>
    </location>
</feature>